<dbReference type="RefSeq" id="WP_100350050.1">
    <property type="nucleotide sequence ID" value="NZ_PGTZ01000008.1"/>
</dbReference>
<gene>
    <name evidence="2" type="ORF">CLV34_1906</name>
</gene>
<dbReference type="Proteomes" id="UP000231586">
    <property type="component" value="Unassembled WGS sequence"/>
</dbReference>
<organism evidence="2 3">
    <name type="scientific">Luteimicrobium subarcticum</name>
    <dbReference type="NCBI Taxonomy" id="620910"/>
    <lineage>
        <taxon>Bacteria</taxon>
        <taxon>Bacillati</taxon>
        <taxon>Actinomycetota</taxon>
        <taxon>Actinomycetes</taxon>
        <taxon>Micrococcales</taxon>
        <taxon>Luteimicrobium</taxon>
    </lineage>
</organism>
<proteinExistence type="predicted"/>
<feature type="region of interest" description="Disordered" evidence="1">
    <location>
        <begin position="221"/>
        <end position="246"/>
    </location>
</feature>
<dbReference type="OrthoDB" id="3725402at2"/>
<evidence type="ECO:0000256" key="1">
    <source>
        <dbReference type="SAM" id="MobiDB-lite"/>
    </source>
</evidence>
<feature type="compositionally biased region" description="Acidic residues" evidence="1">
    <location>
        <begin position="237"/>
        <end position="246"/>
    </location>
</feature>
<reference evidence="2 3" key="1">
    <citation type="submission" date="2017-11" db="EMBL/GenBank/DDBJ databases">
        <title>Genomic Encyclopedia of Archaeal and Bacterial Type Strains, Phase II (KMG-II): From Individual Species to Whole Genera.</title>
        <authorList>
            <person name="Goeker M."/>
        </authorList>
    </citation>
    <scope>NUCLEOTIDE SEQUENCE [LARGE SCALE GENOMIC DNA]</scope>
    <source>
        <strain evidence="2 3">DSM 22413</strain>
    </source>
</reference>
<feature type="region of interest" description="Disordered" evidence="1">
    <location>
        <begin position="1"/>
        <end position="26"/>
    </location>
</feature>
<comment type="caution">
    <text evidence="2">The sequence shown here is derived from an EMBL/GenBank/DDBJ whole genome shotgun (WGS) entry which is preliminary data.</text>
</comment>
<name>A0A2M8WQY9_9MICO</name>
<sequence>MSTTVTDDAPREGVPVAAPADGFVAPRPVESDLPEVFPGDTGTLDAEVRDVLVRVLRQRYLSAEATPALWRTLVAHQGVVESRLHDLYVRLVIDHDRGLAYKRQVRDADVQVPVLLRDEPYSRTETLLLVHLRTLYQRERGAGETSARVDLEDLEQTALSYTDPAETNLAARQREIRSAVARLVREKVLEEDSQGRYRVLPVVEVLLSVERLTELLQWLREDGGTASDDGPGPDGTEGADDEEDLA</sequence>
<evidence type="ECO:0000313" key="2">
    <source>
        <dbReference type="EMBL" id="PJI93337.1"/>
    </source>
</evidence>
<accession>A0A2M8WQY9</accession>
<dbReference type="Pfam" id="PF13835">
    <property type="entry name" value="DUF4194"/>
    <property type="match status" value="1"/>
</dbReference>
<evidence type="ECO:0000313" key="3">
    <source>
        <dbReference type="Proteomes" id="UP000231586"/>
    </source>
</evidence>
<dbReference type="EMBL" id="PGTZ01000008">
    <property type="protein sequence ID" value="PJI93337.1"/>
    <property type="molecule type" value="Genomic_DNA"/>
</dbReference>
<keyword evidence="3" id="KW-1185">Reference proteome</keyword>
<dbReference type="InterPro" id="IPR025449">
    <property type="entry name" value="JetB"/>
</dbReference>
<dbReference type="AlphaFoldDB" id="A0A2M8WQY9"/>
<protein>
    <submittedName>
        <fullName evidence="2">Uncharacterized protein DUF4194</fullName>
    </submittedName>
</protein>